<evidence type="ECO:0000259" key="1">
    <source>
        <dbReference type="PROSITE" id="PS50943"/>
    </source>
</evidence>
<feature type="domain" description="HTH cro/C1-type" evidence="1">
    <location>
        <begin position="13"/>
        <end position="64"/>
    </location>
</feature>
<dbReference type="EMBL" id="JAAVTX010000009">
    <property type="protein sequence ID" value="NKE48434.1"/>
    <property type="molecule type" value="Genomic_DNA"/>
</dbReference>
<dbReference type="RefSeq" id="WP_168054806.1">
    <property type="nucleotide sequence ID" value="NZ_JAAVTX010000009.1"/>
</dbReference>
<evidence type="ECO:0000313" key="2">
    <source>
        <dbReference type="EMBL" id="NKE48434.1"/>
    </source>
</evidence>
<evidence type="ECO:0000313" key="3">
    <source>
        <dbReference type="Proteomes" id="UP000765160"/>
    </source>
</evidence>
<keyword evidence="3" id="KW-1185">Reference proteome</keyword>
<proteinExistence type="predicted"/>
<dbReference type="Pfam" id="PF01381">
    <property type="entry name" value="HTH_3"/>
    <property type="match status" value="1"/>
</dbReference>
<sequence>MTSAITAEQCRGARAMLNLRREDLAKVATVGHSTLFDFESGKRQPHPRTLDAIRAALEAAGVEFIAENGGGPGVRLRKQGA</sequence>
<dbReference type="PROSITE" id="PS50943">
    <property type="entry name" value="HTH_CROC1"/>
    <property type="match status" value="1"/>
</dbReference>
<organism evidence="2 3">
    <name type="scientific">Falsiroseomonas frigidaquae</name>
    <dbReference type="NCBI Taxonomy" id="487318"/>
    <lineage>
        <taxon>Bacteria</taxon>
        <taxon>Pseudomonadati</taxon>
        <taxon>Pseudomonadota</taxon>
        <taxon>Alphaproteobacteria</taxon>
        <taxon>Acetobacterales</taxon>
        <taxon>Roseomonadaceae</taxon>
        <taxon>Falsiroseomonas</taxon>
    </lineage>
</organism>
<dbReference type="CDD" id="cd00093">
    <property type="entry name" value="HTH_XRE"/>
    <property type="match status" value="1"/>
</dbReference>
<reference evidence="2 3" key="1">
    <citation type="submission" date="2020-03" db="EMBL/GenBank/DDBJ databases">
        <title>Roseomonas selenitidurans sp. nov. isolated from soil.</title>
        <authorList>
            <person name="Liu H."/>
        </authorList>
    </citation>
    <scope>NUCLEOTIDE SEQUENCE [LARGE SCALE GENOMIC DNA]</scope>
    <source>
        <strain evidence="2 3">JCM 15073</strain>
    </source>
</reference>
<dbReference type="InterPro" id="IPR010982">
    <property type="entry name" value="Lambda_DNA-bd_dom_sf"/>
</dbReference>
<gene>
    <name evidence="2" type="ORF">HB662_26915</name>
</gene>
<comment type="caution">
    <text evidence="2">The sequence shown here is derived from an EMBL/GenBank/DDBJ whole genome shotgun (WGS) entry which is preliminary data.</text>
</comment>
<accession>A0ABX1F881</accession>
<dbReference type="Gene3D" id="1.10.260.40">
    <property type="entry name" value="lambda repressor-like DNA-binding domains"/>
    <property type="match status" value="1"/>
</dbReference>
<dbReference type="Proteomes" id="UP000765160">
    <property type="component" value="Unassembled WGS sequence"/>
</dbReference>
<name>A0ABX1F881_9PROT</name>
<protein>
    <submittedName>
        <fullName evidence="2">Helix-turn-helix transcriptional regulator</fullName>
    </submittedName>
</protein>
<dbReference type="SUPFAM" id="SSF47413">
    <property type="entry name" value="lambda repressor-like DNA-binding domains"/>
    <property type="match status" value="1"/>
</dbReference>
<dbReference type="InterPro" id="IPR001387">
    <property type="entry name" value="Cro/C1-type_HTH"/>
</dbReference>